<dbReference type="InterPro" id="IPR025110">
    <property type="entry name" value="AMP-bd_C"/>
</dbReference>
<dbReference type="Pfam" id="PF13193">
    <property type="entry name" value="AMP-binding_C"/>
    <property type="match status" value="1"/>
</dbReference>
<feature type="domain" description="AMP-dependent synthetase/ligase" evidence="6">
    <location>
        <begin position="59"/>
        <end position="403"/>
    </location>
</feature>
<dbReference type="GO" id="GO:0015645">
    <property type="term" value="F:fatty acid ligase activity"/>
    <property type="evidence" value="ECO:0007669"/>
    <property type="project" value="TreeGrafter"/>
</dbReference>
<dbReference type="PANTHER" id="PTHR43605">
    <property type="entry name" value="ACYL-COENZYME A SYNTHETASE"/>
    <property type="match status" value="1"/>
</dbReference>
<dbReference type="FunFam" id="3.30.300.30:FF:000028">
    <property type="entry name" value="AMP-dependent synthetase"/>
    <property type="match status" value="1"/>
</dbReference>
<dbReference type="PANTHER" id="PTHR43605:SF10">
    <property type="entry name" value="ACYL-COA SYNTHETASE MEDIUM CHAIN FAMILY MEMBER 3"/>
    <property type="match status" value="1"/>
</dbReference>
<evidence type="ECO:0000313" key="9">
    <source>
        <dbReference type="Proteomes" id="UP000541969"/>
    </source>
</evidence>
<accession>A0A853CBZ1</accession>
<proteinExistence type="inferred from homology"/>
<dbReference type="GO" id="GO:0006637">
    <property type="term" value="P:acyl-CoA metabolic process"/>
    <property type="evidence" value="ECO:0007669"/>
    <property type="project" value="TreeGrafter"/>
</dbReference>
<keyword evidence="3" id="KW-0547">Nucleotide-binding</keyword>
<feature type="compositionally biased region" description="Acidic residues" evidence="5">
    <location>
        <begin position="552"/>
        <end position="563"/>
    </location>
</feature>
<dbReference type="EC" id="6.2.1.1" evidence="8"/>
<dbReference type="Proteomes" id="UP000541969">
    <property type="component" value="Unassembled WGS sequence"/>
</dbReference>
<dbReference type="InterPro" id="IPR051087">
    <property type="entry name" value="Mitochondrial_ACSM"/>
</dbReference>
<evidence type="ECO:0000256" key="4">
    <source>
        <dbReference type="ARBA" id="ARBA00022840"/>
    </source>
</evidence>
<comment type="similarity">
    <text evidence="1">Belongs to the ATP-dependent AMP-binding enzyme family.</text>
</comment>
<dbReference type="Gene3D" id="3.40.50.12780">
    <property type="entry name" value="N-terminal domain of ligase-like"/>
    <property type="match status" value="1"/>
</dbReference>
<dbReference type="SUPFAM" id="SSF56801">
    <property type="entry name" value="Acetyl-CoA synthetase-like"/>
    <property type="match status" value="1"/>
</dbReference>
<keyword evidence="9" id="KW-1185">Reference proteome</keyword>
<organism evidence="8 9">
    <name type="scientific">Petropleomorpha daqingensis</name>
    <dbReference type="NCBI Taxonomy" id="2026353"/>
    <lineage>
        <taxon>Bacteria</taxon>
        <taxon>Bacillati</taxon>
        <taxon>Actinomycetota</taxon>
        <taxon>Actinomycetes</taxon>
        <taxon>Geodermatophilales</taxon>
        <taxon>Geodermatophilaceae</taxon>
        <taxon>Petropleomorpha</taxon>
    </lineage>
</organism>
<dbReference type="GO" id="GO:0006633">
    <property type="term" value="P:fatty acid biosynthetic process"/>
    <property type="evidence" value="ECO:0007669"/>
    <property type="project" value="TreeGrafter"/>
</dbReference>
<name>A0A853CBZ1_9ACTN</name>
<reference evidence="8 9" key="1">
    <citation type="submission" date="2020-07" db="EMBL/GenBank/DDBJ databases">
        <title>Sequencing the genomes of 1000 actinobacteria strains.</title>
        <authorList>
            <person name="Klenk H.-P."/>
        </authorList>
    </citation>
    <scope>NUCLEOTIDE SEQUENCE [LARGE SCALE GENOMIC DNA]</scope>
    <source>
        <strain evidence="8 9">DSM 104001</strain>
    </source>
</reference>
<evidence type="ECO:0000256" key="2">
    <source>
        <dbReference type="ARBA" id="ARBA00022598"/>
    </source>
</evidence>
<dbReference type="Pfam" id="PF00501">
    <property type="entry name" value="AMP-binding"/>
    <property type="match status" value="1"/>
</dbReference>
<evidence type="ECO:0000256" key="5">
    <source>
        <dbReference type="SAM" id="MobiDB-lite"/>
    </source>
</evidence>
<dbReference type="AlphaFoldDB" id="A0A853CBZ1"/>
<dbReference type="InterPro" id="IPR000873">
    <property type="entry name" value="AMP-dep_synth/lig_dom"/>
</dbReference>
<evidence type="ECO:0000313" key="8">
    <source>
        <dbReference type="EMBL" id="NYJ05264.1"/>
    </source>
</evidence>
<dbReference type="InterPro" id="IPR045851">
    <property type="entry name" value="AMP-bd_C_sf"/>
</dbReference>
<keyword evidence="4" id="KW-0067">ATP-binding</keyword>
<keyword evidence="2 8" id="KW-0436">Ligase</keyword>
<dbReference type="RefSeq" id="WP_179715873.1">
    <property type="nucleotide sequence ID" value="NZ_JACBZT010000001.1"/>
</dbReference>
<dbReference type="EMBL" id="JACBZT010000001">
    <property type="protein sequence ID" value="NYJ05264.1"/>
    <property type="molecule type" value="Genomic_DNA"/>
</dbReference>
<dbReference type="Gene3D" id="3.30.300.30">
    <property type="match status" value="1"/>
</dbReference>
<feature type="region of interest" description="Disordered" evidence="5">
    <location>
        <begin position="542"/>
        <end position="563"/>
    </location>
</feature>
<protein>
    <submittedName>
        <fullName evidence="8">Acetyl-CoA synthetase</fullName>
        <ecNumber evidence="8">6.2.1.1</ecNumber>
    </submittedName>
</protein>
<comment type="caution">
    <text evidence="8">The sequence shown here is derived from an EMBL/GenBank/DDBJ whole genome shotgun (WGS) entry which is preliminary data.</text>
</comment>
<gene>
    <name evidence="8" type="ORF">GGQ55_001542</name>
</gene>
<dbReference type="InterPro" id="IPR020845">
    <property type="entry name" value="AMP-binding_CS"/>
</dbReference>
<evidence type="ECO:0000256" key="1">
    <source>
        <dbReference type="ARBA" id="ARBA00006432"/>
    </source>
</evidence>
<evidence type="ECO:0000256" key="3">
    <source>
        <dbReference type="ARBA" id="ARBA00022741"/>
    </source>
</evidence>
<evidence type="ECO:0000259" key="7">
    <source>
        <dbReference type="Pfam" id="PF13193"/>
    </source>
</evidence>
<dbReference type="InterPro" id="IPR042099">
    <property type="entry name" value="ANL_N_sf"/>
</dbReference>
<feature type="domain" description="AMP-binding enzyme C-terminal" evidence="7">
    <location>
        <begin position="454"/>
        <end position="531"/>
    </location>
</feature>
<dbReference type="GO" id="GO:0003987">
    <property type="term" value="F:acetate-CoA ligase activity"/>
    <property type="evidence" value="ECO:0007669"/>
    <property type="project" value="UniProtKB-EC"/>
</dbReference>
<dbReference type="PROSITE" id="PS00455">
    <property type="entry name" value="AMP_BINDING"/>
    <property type="match status" value="1"/>
</dbReference>
<dbReference type="GO" id="GO:0004321">
    <property type="term" value="F:fatty-acyl-CoA synthase activity"/>
    <property type="evidence" value="ECO:0007669"/>
    <property type="project" value="TreeGrafter"/>
</dbReference>
<dbReference type="GO" id="GO:0005524">
    <property type="term" value="F:ATP binding"/>
    <property type="evidence" value="ECO:0007669"/>
    <property type="project" value="UniProtKB-KW"/>
</dbReference>
<evidence type="ECO:0000259" key="6">
    <source>
        <dbReference type="Pfam" id="PF00501"/>
    </source>
</evidence>
<sequence length="563" mass="61300">MSATDVYRAARDQLLALHGDHAKAVAEFRWPEFDGPFNWAIDWFDAYARGNGGTALHIVEEDGRSARYSFDTMVRRSDQVAAWLRSHGVGTGDHVVLMLGNQVELWELMLAVIKLGAVIMPTTTALGPADLTDRIERGGAKHVIVNAGDAGKFDGVPGDYTRIAVGEAPSGWLAYSDSETADDAPTAHPGTLPGDPLLLYFTSGTTSRPKLVEHTQVSYPVGHLSTMYWLGVRPGDVHLNISSPGWAKHAWSCFFAPWIAEATIYLYNYTRFDPAALLGRIREDGVTTFCAPPTVWRMLIKADLSGGPGTIREAVAAGEPLNPEVIEQVRAQWGLTLRDGYGQTETTASVGNTAGSVVKPGSMGRPLPGVPVVLVDPVTGQLADEGEICLDLSASPLTLMTGYQGDPERNDEAMAGGWYHTGDVANRDAEGYITYIGRTDDVFKASDYKISPFELESVLIEHPAVTEAAVVPVPDPVRAAIPKAYIALAPGYEPTRETAFSILKHARENLAPFLRVRKIEFWELPKTISGKIRRVELREREEQLAPQGSDGEYTDTDFPELRG</sequence>